<dbReference type="Proteomes" id="UP000325315">
    <property type="component" value="Unassembled WGS sequence"/>
</dbReference>
<organism evidence="1 2">
    <name type="scientific">Gossypium australe</name>
    <dbReference type="NCBI Taxonomy" id="47621"/>
    <lineage>
        <taxon>Eukaryota</taxon>
        <taxon>Viridiplantae</taxon>
        <taxon>Streptophyta</taxon>
        <taxon>Embryophyta</taxon>
        <taxon>Tracheophyta</taxon>
        <taxon>Spermatophyta</taxon>
        <taxon>Magnoliopsida</taxon>
        <taxon>eudicotyledons</taxon>
        <taxon>Gunneridae</taxon>
        <taxon>Pentapetalae</taxon>
        <taxon>rosids</taxon>
        <taxon>malvids</taxon>
        <taxon>Malvales</taxon>
        <taxon>Malvaceae</taxon>
        <taxon>Malvoideae</taxon>
        <taxon>Gossypium</taxon>
    </lineage>
</organism>
<reference evidence="2" key="1">
    <citation type="journal article" date="2019" name="Plant Biotechnol. J.">
        <title>Genome sequencing of the Australian wild diploid species Gossypium australe highlights disease resistance and delayed gland morphogenesis.</title>
        <authorList>
            <person name="Cai Y."/>
            <person name="Cai X."/>
            <person name="Wang Q."/>
            <person name="Wang P."/>
            <person name="Zhang Y."/>
            <person name="Cai C."/>
            <person name="Xu Y."/>
            <person name="Wang K."/>
            <person name="Zhou Z."/>
            <person name="Wang C."/>
            <person name="Geng S."/>
            <person name="Li B."/>
            <person name="Dong Q."/>
            <person name="Hou Y."/>
            <person name="Wang H."/>
            <person name="Ai P."/>
            <person name="Liu Z."/>
            <person name="Yi F."/>
            <person name="Sun M."/>
            <person name="An G."/>
            <person name="Cheng J."/>
            <person name="Zhang Y."/>
            <person name="Shi Q."/>
            <person name="Xie Y."/>
            <person name="Shi X."/>
            <person name="Chang Y."/>
            <person name="Huang F."/>
            <person name="Chen Y."/>
            <person name="Hong S."/>
            <person name="Mi L."/>
            <person name="Sun Q."/>
            <person name="Zhang L."/>
            <person name="Zhou B."/>
            <person name="Peng R."/>
            <person name="Zhang X."/>
            <person name="Liu F."/>
        </authorList>
    </citation>
    <scope>NUCLEOTIDE SEQUENCE [LARGE SCALE GENOMIC DNA]</scope>
    <source>
        <strain evidence="2">cv. PA1801</strain>
    </source>
</reference>
<dbReference type="EMBL" id="SMMG02000007">
    <property type="protein sequence ID" value="KAA3465940.1"/>
    <property type="molecule type" value="Genomic_DNA"/>
</dbReference>
<evidence type="ECO:0000313" key="2">
    <source>
        <dbReference type="Proteomes" id="UP000325315"/>
    </source>
</evidence>
<gene>
    <name evidence="1" type="ORF">EPI10_001073</name>
</gene>
<protein>
    <submittedName>
        <fullName evidence="1">Uncharacterized protein</fullName>
    </submittedName>
</protein>
<sequence>MSMLQWYRLDSSHAISLIDSEIQLDMTYSSFSESSLTMIRYRESYLGTRRNYEKGISKSLYW</sequence>
<proteinExistence type="predicted"/>
<accession>A0A5B6V9S2</accession>
<name>A0A5B6V9S2_9ROSI</name>
<dbReference type="AlphaFoldDB" id="A0A5B6V9S2"/>
<evidence type="ECO:0000313" key="1">
    <source>
        <dbReference type="EMBL" id="KAA3465940.1"/>
    </source>
</evidence>
<keyword evidence="2" id="KW-1185">Reference proteome</keyword>
<comment type="caution">
    <text evidence="1">The sequence shown here is derived from an EMBL/GenBank/DDBJ whole genome shotgun (WGS) entry which is preliminary data.</text>
</comment>